<evidence type="ECO:0000313" key="2">
    <source>
        <dbReference type="EMBL" id="EWM30284.1"/>
    </source>
</evidence>
<evidence type="ECO:0000313" key="3">
    <source>
        <dbReference type="Proteomes" id="UP000019335"/>
    </source>
</evidence>
<reference evidence="2 3" key="1">
    <citation type="journal article" date="2014" name="Mol. Plant">
        <title>Chromosome Scale Genome Assembly and Transcriptome Profiling of Nannochloropsis gaditana in Nitrogen Depletion.</title>
        <authorList>
            <person name="Corteggiani Carpinelli E."/>
            <person name="Telatin A."/>
            <person name="Vitulo N."/>
            <person name="Forcato C."/>
            <person name="D'Angelo M."/>
            <person name="Schiavon R."/>
            <person name="Vezzi A."/>
            <person name="Giacometti G.M."/>
            <person name="Morosinotto T."/>
            <person name="Valle G."/>
        </authorList>
    </citation>
    <scope>NUCLEOTIDE SEQUENCE [LARGE SCALE GENOMIC DNA]</scope>
    <source>
        <strain evidence="2 3">B-31</strain>
    </source>
</reference>
<dbReference type="OrthoDB" id="156512at2759"/>
<gene>
    <name evidence="2" type="ORF">Naga_100003g26</name>
</gene>
<dbReference type="AlphaFoldDB" id="W7UBA4"/>
<feature type="region of interest" description="Disordered" evidence="1">
    <location>
        <begin position="159"/>
        <end position="180"/>
    </location>
</feature>
<keyword evidence="3" id="KW-1185">Reference proteome</keyword>
<name>W7UBA4_9STRA</name>
<sequence length="639" mass="69008">MAKIVALWSSRSPRRPVSHVLSCALAQHCTVPETFLIQTFKYRVIPGRGGVSTMSTTSSEHNGSQSPLNVHRRAIVYDSVPRAGQRVSVPPALEDMEMKAPLYRLRERRTPSYLLAYSHSDGDDADHEVGGRPGERLKPCAWIDHRLPNNHTSRLQTLVGDDVSGGVGQNGDRPKRNVSKRGGTCTANGCMKKSRGSTGRCRRHGGGVNCKIPGCTGFSRLDGKCSVHGGAQMCIVPECDKRARFFGRCTRHGGFVNCRMEGCELRAVTKGVCAKHGGKSACRHPGCMRSGLKSRHGWCQGHGRIFDHFRLHHAREVERGLQQVACTHVDPRRGSRCVETALTSRGLPLYCPAHLILAHCGAGIGCKAPCHAKGRCARHLREGADGTESQRPVCSSTAVGEDREGLSEKFQGWITINNHSSCASCVKYPVAAGGCSIHPQTAAEMEGVANLVEGEEPAAGQSQALWQHDDQAGVKEGGQGALERISLETPRAQESGPSTGTFAGSPMPVSDLLSTGVWAAPEPEGLACLVLEEHVVTEGMDSREWCEDMDHRNGRSERAESDTGDAELKGGRVRGYVAANGDLVKREHFDAESFFFSESRHAQVVGAKDEERLEATSSLYFGGISRCTPLYAPCPSTST</sequence>
<proteinExistence type="predicted"/>
<evidence type="ECO:0000256" key="1">
    <source>
        <dbReference type="SAM" id="MobiDB-lite"/>
    </source>
</evidence>
<protein>
    <submittedName>
        <fullName evidence="2">Uncharacterized protein</fullName>
    </submittedName>
</protein>
<organism evidence="2 3">
    <name type="scientific">Nannochloropsis gaditana</name>
    <dbReference type="NCBI Taxonomy" id="72520"/>
    <lineage>
        <taxon>Eukaryota</taxon>
        <taxon>Sar</taxon>
        <taxon>Stramenopiles</taxon>
        <taxon>Ochrophyta</taxon>
        <taxon>Eustigmatophyceae</taxon>
        <taxon>Eustigmatales</taxon>
        <taxon>Monodopsidaceae</taxon>
        <taxon>Nannochloropsis</taxon>
    </lineage>
</organism>
<dbReference type="Proteomes" id="UP000019335">
    <property type="component" value="Chromosome 1"/>
</dbReference>
<dbReference type="EMBL" id="AZIL01000038">
    <property type="protein sequence ID" value="EWM30284.1"/>
    <property type="molecule type" value="Genomic_DNA"/>
</dbReference>
<dbReference type="PANTHER" id="PTHR31827">
    <property type="entry name" value="EMB|CAB89363.1"/>
    <property type="match status" value="1"/>
</dbReference>
<dbReference type="PANTHER" id="PTHR31827:SF1">
    <property type="entry name" value="EMB|CAB89363.1"/>
    <property type="match status" value="1"/>
</dbReference>
<accession>W7UBA4</accession>
<comment type="caution">
    <text evidence="2">The sequence shown here is derived from an EMBL/GenBank/DDBJ whole genome shotgun (WGS) entry which is preliminary data.</text>
</comment>